<organism evidence="7 8">
    <name type="scientific">Rhizophlyctis rosea</name>
    <dbReference type="NCBI Taxonomy" id="64517"/>
    <lineage>
        <taxon>Eukaryota</taxon>
        <taxon>Fungi</taxon>
        <taxon>Fungi incertae sedis</taxon>
        <taxon>Chytridiomycota</taxon>
        <taxon>Chytridiomycota incertae sedis</taxon>
        <taxon>Chytridiomycetes</taxon>
        <taxon>Rhizophlyctidales</taxon>
        <taxon>Rhizophlyctidaceae</taxon>
        <taxon>Rhizophlyctis</taxon>
    </lineage>
</organism>
<comment type="subcellular location">
    <subcellularLocation>
        <location evidence="2">Cytoplasm</location>
    </subcellularLocation>
    <subcellularLocation>
        <location evidence="1">Nucleus</location>
    </subcellularLocation>
</comment>
<reference evidence="7" key="1">
    <citation type="submission" date="2020-05" db="EMBL/GenBank/DDBJ databases">
        <title>Phylogenomic resolution of chytrid fungi.</title>
        <authorList>
            <person name="Stajich J.E."/>
            <person name="Amses K."/>
            <person name="Simmons R."/>
            <person name="Seto K."/>
            <person name="Myers J."/>
            <person name="Bonds A."/>
            <person name="Quandt C.A."/>
            <person name="Barry K."/>
            <person name="Liu P."/>
            <person name="Grigoriev I."/>
            <person name="Longcore J.E."/>
            <person name="James T.Y."/>
        </authorList>
    </citation>
    <scope>NUCLEOTIDE SEQUENCE</scope>
    <source>
        <strain evidence="7">JEL0318</strain>
    </source>
</reference>
<dbReference type="Proteomes" id="UP001212841">
    <property type="component" value="Unassembled WGS sequence"/>
</dbReference>
<dbReference type="InterPro" id="IPR013900">
    <property type="entry name" value="RNR_inhibitor"/>
</dbReference>
<sequence>MTTAGLKKTRTEEDFLTANMESLGHQQKPVLTGATQAQLFNLGMRVRKSIADGYRTKKPSPTPTLTSVLSQQPQLQTEAQPETPQSNPLKRRIDDYFPRATGQGQGGGDVVMR</sequence>
<keyword evidence="5" id="KW-0539">Nucleus</keyword>
<comment type="caution">
    <text evidence="7">The sequence shown here is derived from an EMBL/GenBank/DDBJ whole genome shotgun (WGS) entry which is preliminary data.</text>
</comment>
<protein>
    <submittedName>
        <fullName evidence="7">Uncharacterized protein</fullName>
    </submittedName>
</protein>
<dbReference type="EMBL" id="JADGJD010001438">
    <property type="protein sequence ID" value="KAJ3042200.1"/>
    <property type="molecule type" value="Genomic_DNA"/>
</dbReference>
<dbReference type="PANTHER" id="PTHR28081:SF1">
    <property type="entry name" value="DAMAGE-REGULATED IMPORT FACILITATOR 1"/>
    <property type="match status" value="1"/>
</dbReference>
<dbReference type="Pfam" id="PF08591">
    <property type="entry name" value="RNR_inhib"/>
    <property type="match status" value="1"/>
</dbReference>
<dbReference type="PANTHER" id="PTHR28081">
    <property type="entry name" value="DAMAGE-REGULATED IMPORT FACILITATOR 1-RELATED"/>
    <property type="match status" value="1"/>
</dbReference>
<feature type="region of interest" description="Disordered" evidence="6">
    <location>
        <begin position="51"/>
        <end position="113"/>
    </location>
</feature>
<comment type="similarity">
    <text evidence="3">Belongs to the DIF1/spd1 family.</text>
</comment>
<gene>
    <name evidence="7" type="ORF">HK097_002092</name>
</gene>
<name>A0AAD5S3W2_9FUNG</name>
<keyword evidence="4" id="KW-0963">Cytoplasm</keyword>
<keyword evidence="8" id="KW-1185">Reference proteome</keyword>
<evidence type="ECO:0000256" key="2">
    <source>
        <dbReference type="ARBA" id="ARBA00004496"/>
    </source>
</evidence>
<evidence type="ECO:0000256" key="4">
    <source>
        <dbReference type="ARBA" id="ARBA00022490"/>
    </source>
</evidence>
<feature type="compositionally biased region" description="Gly residues" evidence="6">
    <location>
        <begin position="103"/>
        <end position="113"/>
    </location>
</feature>
<evidence type="ECO:0000256" key="1">
    <source>
        <dbReference type="ARBA" id="ARBA00004123"/>
    </source>
</evidence>
<dbReference type="GO" id="GO:0005737">
    <property type="term" value="C:cytoplasm"/>
    <property type="evidence" value="ECO:0007669"/>
    <property type="project" value="UniProtKB-SubCell"/>
</dbReference>
<proteinExistence type="inferred from homology"/>
<dbReference type="GO" id="GO:0008104">
    <property type="term" value="P:intracellular protein localization"/>
    <property type="evidence" value="ECO:0007669"/>
    <property type="project" value="TreeGrafter"/>
</dbReference>
<accession>A0AAD5S3W2</accession>
<evidence type="ECO:0000256" key="6">
    <source>
        <dbReference type="SAM" id="MobiDB-lite"/>
    </source>
</evidence>
<dbReference type="GO" id="GO:1990846">
    <property type="term" value="F:ribonucleoside-diphosphate reductase inhibitor activity"/>
    <property type="evidence" value="ECO:0007669"/>
    <property type="project" value="TreeGrafter"/>
</dbReference>
<dbReference type="GO" id="GO:0005634">
    <property type="term" value="C:nucleus"/>
    <property type="evidence" value="ECO:0007669"/>
    <property type="project" value="UniProtKB-SubCell"/>
</dbReference>
<dbReference type="AlphaFoldDB" id="A0AAD5S3W2"/>
<evidence type="ECO:0000256" key="3">
    <source>
        <dbReference type="ARBA" id="ARBA00005459"/>
    </source>
</evidence>
<evidence type="ECO:0000313" key="8">
    <source>
        <dbReference type="Proteomes" id="UP001212841"/>
    </source>
</evidence>
<evidence type="ECO:0000313" key="7">
    <source>
        <dbReference type="EMBL" id="KAJ3042200.1"/>
    </source>
</evidence>
<feature type="compositionally biased region" description="Polar residues" evidence="6">
    <location>
        <begin position="71"/>
        <end position="88"/>
    </location>
</feature>
<evidence type="ECO:0000256" key="5">
    <source>
        <dbReference type="ARBA" id="ARBA00023242"/>
    </source>
</evidence>